<evidence type="ECO:0000259" key="2">
    <source>
        <dbReference type="Pfam" id="PF18917"/>
    </source>
</evidence>
<dbReference type="InParanoid" id="F5Y8E8"/>
<dbReference type="Proteomes" id="UP000009222">
    <property type="component" value="Chromosome"/>
</dbReference>
<organism evidence="3 4">
    <name type="scientific">Leadbettera azotonutricia (strain ATCC BAA-888 / DSM 13862 / ZAS-9)</name>
    <name type="common">Treponema azotonutricium</name>
    <dbReference type="NCBI Taxonomy" id="545695"/>
    <lineage>
        <taxon>Bacteria</taxon>
        <taxon>Pseudomonadati</taxon>
        <taxon>Spirochaetota</taxon>
        <taxon>Spirochaetia</taxon>
        <taxon>Spirochaetales</taxon>
        <taxon>Breznakiellaceae</taxon>
        <taxon>Leadbettera</taxon>
    </lineage>
</organism>
<accession>F5Y8E8</accession>
<feature type="transmembrane region" description="Helical" evidence="1">
    <location>
        <begin position="66"/>
        <end position="89"/>
    </location>
</feature>
<dbReference type="InterPro" id="IPR043726">
    <property type="entry name" value="LiaI-LiaF-like_TM1"/>
</dbReference>
<dbReference type="EMBL" id="CP001841">
    <property type="protein sequence ID" value="AEF82940.1"/>
    <property type="molecule type" value="Genomic_DNA"/>
</dbReference>
<feature type="transmembrane region" description="Helical" evidence="1">
    <location>
        <begin position="12"/>
        <end position="33"/>
    </location>
</feature>
<feature type="transmembrane region" description="Helical" evidence="1">
    <location>
        <begin position="156"/>
        <end position="176"/>
    </location>
</feature>
<reference evidence="3 4" key="2">
    <citation type="journal article" date="2011" name="ISME J.">
        <title>RNA-seq reveals cooperative metabolic interactions between two termite-gut spirochete species in co-culture.</title>
        <authorList>
            <person name="Rosenthal A.Z."/>
            <person name="Matson E.G."/>
            <person name="Eldar A."/>
            <person name="Leadbetter J.R."/>
        </authorList>
    </citation>
    <scope>NUCLEOTIDE SEQUENCE [LARGE SCALE GENOMIC DNA]</scope>
    <source>
        <strain evidence="4">ATCC BAA-888 / DSM 13862 / ZAS-9</strain>
    </source>
</reference>
<feature type="transmembrane region" description="Helical" evidence="1">
    <location>
        <begin position="126"/>
        <end position="150"/>
    </location>
</feature>
<name>F5Y8E8_LEAAZ</name>
<keyword evidence="1" id="KW-0472">Membrane</keyword>
<dbReference type="AlphaFoldDB" id="F5Y8E8"/>
<evidence type="ECO:0000256" key="1">
    <source>
        <dbReference type="SAM" id="Phobius"/>
    </source>
</evidence>
<dbReference type="KEGG" id="taz:TREAZ_3372"/>
<reference evidence="4" key="1">
    <citation type="submission" date="2009-12" db="EMBL/GenBank/DDBJ databases">
        <title>Complete sequence of Treponema azotonutricium strain ZAS-9.</title>
        <authorList>
            <person name="Tetu S.G."/>
            <person name="Matson E."/>
            <person name="Ren Q."/>
            <person name="Seshadri R."/>
            <person name="Elbourne L."/>
            <person name="Hassan K.A."/>
            <person name="Durkin A."/>
            <person name="Radune D."/>
            <person name="Mohamoud Y."/>
            <person name="Shay R."/>
            <person name="Jin S."/>
            <person name="Zhang X."/>
            <person name="Lucey K."/>
            <person name="Ballor N.R."/>
            <person name="Ottesen E."/>
            <person name="Rosenthal R."/>
            <person name="Allen A."/>
            <person name="Leadbetter J.R."/>
            <person name="Paulsen I.T."/>
        </authorList>
    </citation>
    <scope>NUCLEOTIDE SEQUENCE [LARGE SCALE GENOMIC DNA]</scope>
    <source>
        <strain evidence="4">ATCC BAA-888 / DSM 13862 / ZAS-9</strain>
    </source>
</reference>
<feature type="transmembrane region" description="Helical" evidence="1">
    <location>
        <begin position="95"/>
        <end position="114"/>
    </location>
</feature>
<protein>
    <submittedName>
        <fullName evidence="3">Putative membrane protein</fullName>
    </submittedName>
</protein>
<feature type="domain" description="LiaI-LiaF-like transmembrane region" evidence="2">
    <location>
        <begin position="68"/>
        <end position="110"/>
    </location>
</feature>
<keyword evidence="1" id="KW-1133">Transmembrane helix</keyword>
<dbReference type="RefSeq" id="WP_015712197.1">
    <property type="nucleotide sequence ID" value="NC_015577.1"/>
</dbReference>
<gene>
    <name evidence="3" type="ordered locus">TREAZ_3372</name>
</gene>
<dbReference type="STRING" id="545695.TREAZ_3372"/>
<dbReference type="HOGENOM" id="CLU_121970_0_0_12"/>
<sequence length="185" mass="20519">MASMFSRRIAAWLSFFIGLLLMFLGSAFLLGSLAGTSKFSVLLAFLVVIAGILLAMFAIKMNKSSIYLFFAAFFLMAGFFLFLSALNVIPRDIFYKTWPLISVFSGLALVPAGWRRYGTFRSRFMAPALVFVILGCALLAFSFDIVGFSFKQFILNWWPLLIAFAGLLLVLISLGARNSAGDQDR</sequence>
<proteinExistence type="predicted"/>
<keyword evidence="4" id="KW-1185">Reference proteome</keyword>
<dbReference type="eggNOG" id="ENOG5031CQJ">
    <property type="taxonomic scope" value="Bacteria"/>
</dbReference>
<evidence type="ECO:0000313" key="3">
    <source>
        <dbReference type="EMBL" id="AEF82940.1"/>
    </source>
</evidence>
<keyword evidence="1" id="KW-0812">Transmembrane</keyword>
<evidence type="ECO:0000313" key="4">
    <source>
        <dbReference type="Proteomes" id="UP000009222"/>
    </source>
</evidence>
<feature type="transmembrane region" description="Helical" evidence="1">
    <location>
        <begin position="39"/>
        <end position="59"/>
    </location>
</feature>
<dbReference type="OrthoDB" id="362053at2"/>
<dbReference type="Pfam" id="PF18917">
    <property type="entry name" value="LiaI-LiaF-like_TM1"/>
    <property type="match status" value="1"/>
</dbReference>